<reference evidence="1" key="1">
    <citation type="submission" date="2021-01" db="EMBL/GenBank/DDBJ databases">
        <title>Whole genome shotgun sequence of Virgisporangium aurantiacum NBRC 16421.</title>
        <authorList>
            <person name="Komaki H."/>
            <person name="Tamura T."/>
        </authorList>
    </citation>
    <scope>NUCLEOTIDE SEQUENCE</scope>
    <source>
        <strain evidence="1">NBRC 16421</strain>
    </source>
</reference>
<comment type="caution">
    <text evidence="1">The sequence shown here is derived from an EMBL/GenBank/DDBJ whole genome shotgun (WGS) entry which is preliminary data.</text>
</comment>
<organism evidence="1 2">
    <name type="scientific">Virgisporangium aurantiacum</name>
    <dbReference type="NCBI Taxonomy" id="175570"/>
    <lineage>
        <taxon>Bacteria</taxon>
        <taxon>Bacillati</taxon>
        <taxon>Actinomycetota</taxon>
        <taxon>Actinomycetes</taxon>
        <taxon>Micromonosporales</taxon>
        <taxon>Micromonosporaceae</taxon>
        <taxon>Virgisporangium</taxon>
    </lineage>
</organism>
<accession>A0A8J3ZK25</accession>
<evidence type="ECO:0000313" key="2">
    <source>
        <dbReference type="Proteomes" id="UP000612585"/>
    </source>
</evidence>
<gene>
    <name evidence="1" type="ORF">Vau01_104340</name>
</gene>
<keyword evidence="2" id="KW-1185">Reference proteome</keyword>
<protein>
    <submittedName>
        <fullName evidence="1">Uncharacterized protein</fullName>
    </submittedName>
</protein>
<dbReference type="RefSeq" id="WP_204008862.1">
    <property type="nucleotide sequence ID" value="NZ_BOPG01000084.1"/>
</dbReference>
<proteinExistence type="predicted"/>
<dbReference type="AlphaFoldDB" id="A0A8J3ZK25"/>
<dbReference type="Proteomes" id="UP000612585">
    <property type="component" value="Unassembled WGS sequence"/>
</dbReference>
<sequence>MTAIVVPLGQFLGTRYVGDTHTRDVRLGTEVIRLNDRHFGAWALTHGLPDQVGDRPWTRAAVADAAGADVDELLDTLIEIGLAVEVDPAAGSGFARSHRMGHRMLGLGNTAERPELFAIGLFDRPMVHVTRDVYDLWDACQLAGSLWEACEAVGPDEPDELAGDLLANLHHLLAMSVVYVEPIYPEAAR</sequence>
<evidence type="ECO:0000313" key="1">
    <source>
        <dbReference type="EMBL" id="GIJ62918.1"/>
    </source>
</evidence>
<dbReference type="EMBL" id="BOPG01000084">
    <property type="protein sequence ID" value="GIJ62918.1"/>
    <property type="molecule type" value="Genomic_DNA"/>
</dbReference>
<name>A0A8J3ZK25_9ACTN</name>